<evidence type="ECO:0000256" key="7">
    <source>
        <dbReference type="ARBA" id="ARBA00023008"/>
    </source>
</evidence>
<evidence type="ECO:0000313" key="12">
    <source>
        <dbReference type="Proteomes" id="UP000315782"/>
    </source>
</evidence>
<keyword evidence="5" id="KW-0574">Periplasm</keyword>
<dbReference type="GO" id="GO:0009055">
    <property type="term" value="F:electron transfer activity"/>
    <property type="evidence" value="ECO:0007669"/>
    <property type="project" value="InterPro"/>
</dbReference>
<keyword evidence="6" id="KW-0249">Electron transport</keyword>
<comment type="cofactor">
    <cofactor evidence="9">
        <name>Cu cation</name>
        <dbReference type="ChEBI" id="CHEBI:23378"/>
    </cofactor>
    <text evidence="9">Binds 1 copper ion per subunit.</text>
</comment>
<evidence type="ECO:0000256" key="1">
    <source>
        <dbReference type="ARBA" id="ARBA00004418"/>
    </source>
</evidence>
<dbReference type="InterPro" id="IPR000923">
    <property type="entry name" value="BlueCu_1"/>
</dbReference>
<dbReference type="PROSITE" id="PS00196">
    <property type="entry name" value="COPPER_BLUE"/>
    <property type="match status" value="1"/>
</dbReference>
<dbReference type="AlphaFoldDB" id="A0A520MG49"/>
<dbReference type="InterPro" id="IPR001235">
    <property type="entry name" value="Copper_blue_Plastocyanin"/>
</dbReference>
<reference evidence="11 12" key="1">
    <citation type="submission" date="2019-02" db="EMBL/GenBank/DDBJ databases">
        <title>Prokaryotic population dynamics and viral predation in marine succession experiment using metagenomics: the confinement effect.</title>
        <authorList>
            <person name="Haro-Moreno J.M."/>
            <person name="Rodriguez-Valera F."/>
            <person name="Lopez-Perez M."/>
        </authorList>
    </citation>
    <scope>NUCLEOTIDE SEQUENCE [LARGE SCALE GENOMIC DNA]</scope>
    <source>
        <strain evidence="11">MED-G163</strain>
    </source>
</reference>
<protein>
    <recommendedName>
        <fullName evidence="2 8">Pseudoazurin</fullName>
    </recommendedName>
</protein>
<feature type="binding site" evidence="9">
    <location>
        <position position="58"/>
    </location>
    <ligand>
        <name>Cu cation</name>
        <dbReference type="ChEBI" id="CHEBI:23378"/>
    </ligand>
</feature>
<name>A0A520MG49_9GAMM</name>
<dbReference type="Proteomes" id="UP000315782">
    <property type="component" value="Unassembled WGS sequence"/>
</dbReference>
<evidence type="ECO:0000256" key="4">
    <source>
        <dbReference type="ARBA" id="ARBA00022723"/>
    </source>
</evidence>
<organism evidence="11 12">
    <name type="scientific">SAR86 cluster bacterium</name>
    <dbReference type="NCBI Taxonomy" id="2030880"/>
    <lineage>
        <taxon>Bacteria</taxon>
        <taxon>Pseudomonadati</taxon>
        <taxon>Pseudomonadota</taxon>
        <taxon>Gammaproteobacteria</taxon>
        <taxon>SAR86 cluster</taxon>
    </lineage>
</organism>
<gene>
    <name evidence="11" type="ORF">EVA96_03070</name>
</gene>
<comment type="caution">
    <text evidence="11">The sequence shown here is derived from an EMBL/GenBank/DDBJ whole genome shotgun (WGS) entry which is preliminary data.</text>
</comment>
<evidence type="ECO:0000256" key="3">
    <source>
        <dbReference type="ARBA" id="ARBA00022448"/>
    </source>
</evidence>
<dbReference type="SUPFAM" id="SSF49503">
    <property type="entry name" value="Cupredoxins"/>
    <property type="match status" value="1"/>
</dbReference>
<dbReference type="InterPro" id="IPR008972">
    <property type="entry name" value="Cupredoxin"/>
</dbReference>
<dbReference type="Gene3D" id="2.60.40.420">
    <property type="entry name" value="Cupredoxins - blue copper proteins"/>
    <property type="match status" value="1"/>
</dbReference>
<keyword evidence="7 9" id="KW-0186">Copper</keyword>
<dbReference type="InterPro" id="IPR028871">
    <property type="entry name" value="BlueCu_1_BS"/>
</dbReference>
<comment type="subcellular location">
    <subcellularLocation>
        <location evidence="1">Periplasm</location>
    </subcellularLocation>
</comment>
<evidence type="ECO:0000259" key="10">
    <source>
        <dbReference type="Pfam" id="PF00127"/>
    </source>
</evidence>
<evidence type="ECO:0000256" key="2">
    <source>
        <dbReference type="ARBA" id="ARBA00016984"/>
    </source>
</evidence>
<dbReference type="GO" id="GO:0005507">
    <property type="term" value="F:copper ion binding"/>
    <property type="evidence" value="ECO:0007669"/>
    <property type="project" value="UniProtKB-UniRule"/>
</dbReference>
<dbReference type="EMBL" id="SHBI01000022">
    <property type="protein sequence ID" value="RZO20180.1"/>
    <property type="molecule type" value="Genomic_DNA"/>
</dbReference>
<dbReference type="Pfam" id="PF00127">
    <property type="entry name" value="Copper-bind"/>
    <property type="match status" value="1"/>
</dbReference>
<dbReference type="CDD" id="cd04218">
    <property type="entry name" value="Pseudoazurin"/>
    <property type="match status" value="1"/>
</dbReference>
<evidence type="ECO:0000256" key="5">
    <source>
        <dbReference type="ARBA" id="ARBA00022764"/>
    </source>
</evidence>
<evidence type="ECO:0000256" key="8">
    <source>
        <dbReference type="NCBIfam" id="TIGR02375"/>
    </source>
</evidence>
<dbReference type="NCBIfam" id="TIGR02375">
    <property type="entry name" value="pseudoazurin"/>
    <property type="match status" value="1"/>
</dbReference>
<sequence length="145" mass="15719">MKKLLLLSIILINTTIQSADHIVKMLNQGAEGYMVFEPSVLNIDVGDSVTFQSTDPAHNSASMAGMIPEGATPWNSDLSKDITVTFNIKGVYGYQCTPHSMMAMVGVINVGGDYSNLDQVKTAAAAKKASFVMNQDRLDNYINQL</sequence>
<evidence type="ECO:0000256" key="6">
    <source>
        <dbReference type="ARBA" id="ARBA00022982"/>
    </source>
</evidence>
<evidence type="ECO:0000256" key="9">
    <source>
        <dbReference type="PIRSR" id="PIRSR602386-1"/>
    </source>
</evidence>
<proteinExistence type="predicted"/>
<keyword evidence="4 9" id="KW-0479">Metal-binding</keyword>
<feature type="domain" description="Blue (type 1) copper" evidence="10">
    <location>
        <begin position="24"/>
        <end position="110"/>
    </location>
</feature>
<dbReference type="PRINTS" id="PR00156">
    <property type="entry name" value="COPPERBLUE"/>
</dbReference>
<feature type="binding site" evidence="9">
    <location>
        <position position="104"/>
    </location>
    <ligand>
        <name>Cu cation</name>
        <dbReference type="ChEBI" id="CHEBI:23378"/>
    </ligand>
</feature>
<keyword evidence="3" id="KW-0813">Transport</keyword>
<feature type="binding site" evidence="9">
    <location>
        <position position="99"/>
    </location>
    <ligand>
        <name>Cu cation</name>
        <dbReference type="ChEBI" id="CHEBI:23378"/>
    </ligand>
</feature>
<dbReference type="InterPro" id="IPR002386">
    <property type="entry name" value="Amicyanin/Pseudoazurin"/>
</dbReference>
<accession>A0A520MG49</accession>
<feature type="binding site" evidence="9">
    <location>
        <position position="96"/>
    </location>
    <ligand>
        <name>Cu cation</name>
        <dbReference type="ChEBI" id="CHEBI:23378"/>
    </ligand>
</feature>
<dbReference type="InterPro" id="IPR012745">
    <property type="entry name" value="Pseudoazurin"/>
</dbReference>
<dbReference type="GO" id="GO:0042597">
    <property type="term" value="C:periplasmic space"/>
    <property type="evidence" value="ECO:0007669"/>
    <property type="project" value="UniProtKB-SubCell"/>
</dbReference>
<evidence type="ECO:0000313" key="11">
    <source>
        <dbReference type="EMBL" id="RZO20180.1"/>
    </source>
</evidence>
<dbReference type="PRINTS" id="PR00155">
    <property type="entry name" value="AMICYANIN"/>
</dbReference>